<dbReference type="Pfam" id="PF09952">
    <property type="entry name" value="AbiEi_2"/>
    <property type="match status" value="1"/>
</dbReference>
<reference evidence="1" key="1">
    <citation type="submission" date="2022-05" db="EMBL/GenBank/DDBJ databases">
        <title>An RpoN-dependent PEP-CTERM gene is involved in floc formation of an Aquincola tertiaricarbonis strain.</title>
        <authorList>
            <person name="Qiu D."/>
            <person name="Xia M."/>
        </authorList>
    </citation>
    <scope>NUCLEOTIDE SEQUENCE</scope>
    <source>
        <strain evidence="1">RN12</strain>
    </source>
</reference>
<name>A0ABY4RYX2_AQUTE</name>
<protein>
    <submittedName>
        <fullName evidence="1">Type IV toxin-antitoxin system AbiEi family antitoxin</fullName>
    </submittedName>
</protein>
<sequence>MLNKLESLNTEQLSAEALRNLLAQAPDLAIIEDRTESTDSGVDLLLHIDFNGKPHALACEIKASGQPRHVKSALLDLKRYAQSRNEPAIPILIAPYLSEGARALCVEHQVGYLDLQGNARIVFPGFYLLREVAGKPKSERRALRSLFKPKSAQVLRIMLRDPSRTWRVADLSALSEVSAGQVSYVRNGLLDRGWAEVTSDGLCLSHPDALLDAWRDEYAPPAGDRTTYYTTMHGTSLDKALRQLQTELSQDDASAVLASFSAANWLAPFARTGTHHFYADAAGARRLRDTLGLEPAHRGENVVVTLLEDTGPLQDVVEPAPGIRTTSPVQTYLDLYASGERGREAAQHLRQELLQWTK</sequence>
<dbReference type="Proteomes" id="UP001056201">
    <property type="component" value="Chromosome 1"/>
</dbReference>
<evidence type="ECO:0000313" key="2">
    <source>
        <dbReference type="Proteomes" id="UP001056201"/>
    </source>
</evidence>
<organism evidence="1 2">
    <name type="scientific">Aquincola tertiaricarbonis</name>
    <dbReference type="NCBI Taxonomy" id="391953"/>
    <lineage>
        <taxon>Bacteria</taxon>
        <taxon>Pseudomonadati</taxon>
        <taxon>Pseudomonadota</taxon>
        <taxon>Betaproteobacteria</taxon>
        <taxon>Burkholderiales</taxon>
        <taxon>Sphaerotilaceae</taxon>
        <taxon>Aquincola</taxon>
    </lineage>
</organism>
<evidence type="ECO:0000313" key="1">
    <source>
        <dbReference type="EMBL" id="URI06031.1"/>
    </source>
</evidence>
<accession>A0ABY4RYX2</accession>
<keyword evidence="2" id="KW-1185">Reference proteome</keyword>
<gene>
    <name evidence="1" type="ORF">MW290_08795</name>
</gene>
<dbReference type="EMBL" id="CP097635">
    <property type="protein sequence ID" value="URI06031.1"/>
    <property type="molecule type" value="Genomic_DNA"/>
</dbReference>
<dbReference type="InterPro" id="IPR019238">
    <property type="entry name" value="AbiEi_2"/>
</dbReference>
<proteinExistence type="predicted"/>
<dbReference type="RefSeq" id="WP_250194296.1">
    <property type="nucleotide sequence ID" value="NZ_CP097635.1"/>
</dbReference>